<dbReference type="InterPro" id="IPR041205">
    <property type="entry name" value="ScsC_N"/>
</dbReference>
<gene>
    <name evidence="8" type="ORF">AU381_25995</name>
</gene>
<evidence type="ECO:0000256" key="3">
    <source>
        <dbReference type="ARBA" id="ARBA00023157"/>
    </source>
</evidence>
<keyword evidence="6" id="KW-0812">Transmembrane</keyword>
<keyword evidence="9" id="KW-1185">Reference proteome</keyword>
<comment type="caution">
    <text evidence="8">The sequence shown here is derived from an EMBL/GenBank/DDBJ whole genome shotgun (WGS) entry which is preliminary data.</text>
</comment>
<keyword evidence="2" id="KW-0560">Oxidoreductase</keyword>
<keyword evidence="3" id="KW-1015">Disulfide bond</keyword>
<dbReference type="InterPro" id="IPR001853">
    <property type="entry name" value="DSBA-like_thioredoxin_dom"/>
</dbReference>
<name>A0A178XIX6_9HYPH</name>
<evidence type="ECO:0000256" key="4">
    <source>
        <dbReference type="ARBA" id="ARBA00023284"/>
    </source>
</evidence>
<keyword evidence="1" id="KW-0732">Signal</keyword>
<dbReference type="STRING" id="1472378.AU381_25995"/>
<sequence length="276" mass="29489">MIAKQPSSSESGSSGSASDQVGREGRLKPLVFASFALAGLSVVLSVVALLFAAGVLSPLRDGSDLDGRMHAYLLANPEVLIESMNGLQARRQAAENNDLTAVISQRHDEIFNDPGSPVGANPKGEAILVEFFDYNCPYCRQATPMLDKLEQEDKGLRLVFKEYPILGPGSVFAARAALASQKQGKYLAFHKGMMAYQGRITETSSLEVAANVGLDVEQLKQDMKDPAIDEIIKRNVALAQALHISGTPSFVVGKEIVQGLTDASSLKRLIASARGS</sequence>
<dbReference type="Pfam" id="PF18312">
    <property type="entry name" value="ScsC_N"/>
    <property type="match status" value="1"/>
</dbReference>
<evidence type="ECO:0000256" key="2">
    <source>
        <dbReference type="ARBA" id="ARBA00023002"/>
    </source>
</evidence>
<evidence type="ECO:0000313" key="9">
    <source>
        <dbReference type="Proteomes" id="UP000094025"/>
    </source>
</evidence>
<dbReference type="Gene3D" id="3.40.30.10">
    <property type="entry name" value="Glutaredoxin"/>
    <property type="match status" value="1"/>
</dbReference>
<evidence type="ECO:0000259" key="7">
    <source>
        <dbReference type="PROSITE" id="PS51352"/>
    </source>
</evidence>
<organism evidence="8 9">
    <name type="scientific">Sinorhizobium glycinis</name>
    <dbReference type="NCBI Taxonomy" id="1472378"/>
    <lineage>
        <taxon>Bacteria</taxon>
        <taxon>Pseudomonadati</taxon>
        <taxon>Pseudomonadota</taxon>
        <taxon>Alphaproteobacteria</taxon>
        <taxon>Hyphomicrobiales</taxon>
        <taxon>Rhizobiaceae</taxon>
        <taxon>Sinorhizobium/Ensifer group</taxon>
        <taxon>Sinorhizobium</taxon>
    </lineage>
</organism>
<feature type="transmembrane region" description="Helical" evidence="6">
    <location>
        <begin position="30"/>
        <end position="56"/>
    </location>
</feature>
<dbReference type="GO" id="GO:0016491">
    <property type="term" value="F:oxidoreductase activity"/>
    <property type="evidence" value="ECO:0007669"/>
    <property type="project" value="UniProtKB-KW"/>
</dbReference>
<accession>A0A178XIX6</accession>
<dbReference type="AlphaFoldDB" id="A0A178XIX6"/>
<dbReference type="Pfam" id="PF01323">
    <property type="entry name" value="DSBA"/>
    <property type="match status" value="1"/>
</dbReference>
<feature type="region of interest" description="Disordered" evidence="5">
    <location>
        <begin position="1"/>
        <end position="21"/>
    </location>
</feature>
<keyword evidence="4" id="KW-0676">Redox-active center</keyword>
<dbReference type="CDD" id="cd03023">
    <property type="entry name" value="DsbA_Com1_like"/>
    <property type="match status" value="1"/>
</dbReference>
<evidence type="ECO:0000256" key="5">
    <source>
        <dbReference type="SAM" id="MobiDB-lite"/>
    </source>
</evidence>
<feature type="domain" description="Thioredoxin" evidence="7">
    <location>
        <begin position="88"/>
        <end position="275"/>
    </location>
</feature>
<dbReference type="InterPro" id="IPR013766">
    <property type="entry name" value="Thioredoxin_domain"/>
</dbReference>
<dbReference type="Proteomes" id="UP000094025">
    <property type="component" value="Unassembled WGS sequence"/>
</dbReference>
<feature type="compositionally biased region" description="Low complexity" evidence="5">
    <location>
        <begin position="7"/>
        <end position="18"/>
    </location>
</feature>
<dbReference type="PROSITE" id="PS51352">
    <property type="entry name" value="THIOREDOXIN_2"/>
    <property type="match status" value="1"/>
</dbReference>
<evidence type="ECO:0000256" key="1">
    <source>
        <dbReference type="ARBA" id="ARBA00022729"/>
    </source>
</evidence>
<dbReference type="EMBL" id="LPUX01000067">
    <property type="protein sequence ID" value="OAP35199.1"/>
    <property type="molecule type" value="Genomic_DNA"/>
</dbReference>
<proteinExistence type="predicted"/>
<dbReference type="SUPFAM" id="SSF52833">
    <property type="entry name" value="Thioredoxin-like"/>
    <property type="match status" value="1"/>
</dbReference>
<reference evidence="8 9" key="1">
    <citation type="journal article" date="2016" name="Int. J. Syst. Evol. Microbiol.">
        <title>Ensifer glycinis sp. nov., an novel rhizobial species associated with Glycine spp.</title>
        <authorList>
            <person name="Yan H."/>
            <person name="Yan J."/>
            <person name="Sui X.H."/>
            <person name="Wang E.T."/>
            <person name="Chen W.X."/>
            <person name="Zhang X.X."/>
            <person name="Chen W.F."/>
        </authorList>
    </citation>
    <scope>NUCLEOTIDE SEQUENCE [LARGE SCALE GENOMIC DNA]</scope>
    <source>
        <strain evidence="8 9">CCBAU 23380</strain>
    </source>
</reference>
<keyword evidence="6" id="KW-0472">Membrane</keyword>
<dbReference type="PANTHER" id="PTHR13887">
    <property type="entry name" value="GLUTATHIONE S-TRANSFERASE KAPPA"/>
    <property type="match status" value="1"/>
</dbReference>
<evidence type="ECO:0000313" key="8">
    <source>
        <dbReference type="EMBL" id="OAP35199.1"/>
    </source>
</evidence>
<protein>
    <recommendedName>
        <fullName evidence="7">Thioredoxin domain-containing protein</fullName>
    </recommendedName>
</protein>
<evidence type="ECO:0000256" key="6">
    <source>
        <dbReference type="SAM" id="Phobius"/>
    </source>
</evidence>
<keyword evidence="6" id="KW-1133">Transmembrane helix</keyword>
<dbReference type="InterPro" id="IPR036249">
    <property type="entry name" value="Thioredoxin-like_sf"/>
</dbReference>
<dbReference type="OrthoDB" id="9780147at2"/>
<dbReference type="PANTHER" id="PTHR13887:SF14">
    <property type="entry name" value="DISULFIDE BOND FORMATION PROTEIN D"/>
    <property type="match status" value="1"/>
</dbReference>